<comment type="caution">
    <text evidence="2">The sequence shown here is derived from an EMBL/GenBank/DDBJ whole genome shotgun (WGS) entry which is preliminary data.</text>
</comment>
<keyword evidence="3" id="KW-1185">Reference proteome</keyword>
<protein>
    <submittedName>
        <fullName evidence="2">IQCM protein</fullName>
    </submittedName>
</protein>
<organism evidence="2 3">
    <name type="scientific">Nothoprocta pentlandii</name>
    <dbReference type="NCBI Taxonomy" id="2585814"/>
    <lineage>
        <taxon>Eukaryota</taxon>
        <taxon>Metazoa</taxon>
        <taxon>Chordata</taxon>
        <taxon>Craniata</taxon>
        <taxon>Vertebrata</taxon>
        <taxon>Euteleostomi</taxon>
        <taxon>Archelosauria</taxon>
        <taxon>Archosauria</taxon>
        <taxon>Dinosauria</taxon>
        <taxon>Saurischia</taxon>
        <taxon>Theropoda</taxon>
        <taxon>Coelurosauria</taxon>
        <taxon>Aves</taxon>
        <taxon>Palaeognathae</taxon>
        <taxon>Tinamiformes</taxon>
        <taxon>Tinamidae</taxon>
        <taxon>Nothoprocta</taxon>
    </lineage>
</organism>
<feature type="non-terminal residue" evidence="2">
    <location>
        <position position="442"/>
    </location>
</feature>
<evidence type="ECO:0000256" key="1">
    <source>
        <dbReference type="SAM" id="MobiDB-lite"/>
    </source>
</evidence>
<accession>A0A7K6ZEQ5</accession>
<evidence type="ECO:0000313" key="2">
    <source>
        <dbReference type="EMBL" id="NWX82096.1"/>
    </source>
</evidence>
<feature type="region of interest" description="Disordered" evidence="1">
    <location>
        <begin position="1"/>
        <end position="40"/>
    </location>
</feature>
<dbReference type="Proteomes" id="UP000538817">
    <property type="component" value="Unassembled WGS sequence"/>
</dbReference>
<feature type="non-terminal residue" evidence="2">
    <location>
        <position position="1"/>
    </location>
</feature>
<evidence type="ECO:0000313" key="3">
    <source>
        <dbReference type="Proteomes" id="UP000538817"/>
    </source>
</evidence>
<dbReference type="AlphaFoldDB" id="A0A7K6ZEQ5"/>
<reference evidence="2 3" key="1">
    <citation type="submission" date="2019-09" db="EMBL/GenBank/DDBJ databases">
        <title>Bird 10,000 Genomes (B10K) Project - Family phase.</title>
        <authorList>
            <person name="Zhang G."/>
        </authorList>
    </citation>
    <scope>NUCLEOTIDE SEQUENCE [LARGE SCALE GENOMIC DNA]</scope>
    <source>
        <strain evidence="2">B10K-MSB-04</strain>
    </source>
</reference>
<dbReference type="PANTHER" id="PTHR35978:SF1">
    <property type="entry name" value="IQ DOMAIN-CONTAINING PROTEIN M"/>
    <property type="match status" value="1"/>
</dbReference>
<dbReference type="PANTHER" id="PTHR35978">
    <property type="entry name" value="IQ DOMAIN-CONTAINING PROTEIN M"/>
    <property type="match status" value="1"/>
</dbReference>
<feature type="compositionally biased region" description="Polar residues" evidence="1">
    <location>
        <begin position="1"/>
        <end position="17"/>
    </location>
</feature>
<gene>
    <name evidence="2" type="primary">Iqcm</name>
    <name evidence="2" type="ORF">NOTPEN_R03189</name>
</gene>
<dbReference type="EMBL" id="VZSG01000016">
    <property type="protein sequence ID" value="NWX82096.1"/>
    <property type="molecule type" value="Genomic_DNA"/>
</dbReference>
<sequence length="442" mass="50243">SQHLSVPYSKWSSTQTPMGAPSISEKNTSPYGVKSSGMTSSKRSFPQVSCLEEGLCKPPGSPFPVRFIPASPEKAVKGFKTYVYRSPQYNVEQEERISVTELFFKIDSVSRALETEKNANFPSLSRSFELPIAASRPCGLPQFKITYKDKVYQDWRGVIAPNRVKDSAQVRHINVKAREVCKMVKCHQNIFLPNLKINLHTVISSGRHLDLQNQKKVKKNEAHLKDCEAFHDSTMHPNSGKVLNAVICIQRYVRAWLEHRAFKRIKIKAASHGRSLPTVVRQYRKMMARLRCRAGVLNLSTPLRYFELEEWMDKKKFYEAMFDKRQFCEEMDRSDLPGFFKDCGYFIPASGIQRVLQMVCPTSTAPLKSVQKDQAVEMAFTLFPPLGSHVKNIITVPPPWVYPIIQGKDVSKNSGKNFSFSEREVALSIRTCVCSTCISVQT</sequence>
<name>A0A7K6ZEQ5_9AVES</name>
<feature type="compositionally biased region" description="Polar residues" evidence="1">
    <location>
        <begin position="24"/>
        <end position="40"/>
    </location>
</feature>
<proteinExistence type="predicted"/>